<sequence>PAAPLARTVGGDLLHPGCAHPIMCSFLAYSTQKWLLDRTHVDKRIAGTGSAGLRLTWKATTE</sequence>
<evidence type="ECO:0000313" key="1">
    <source>
        <dbReference type="EnsemblPlants" id="OB01G42710.1"/>
    </source>
</evidence>
<dbReference type="Gramene" id="OB01G42710.1">
    <property type="protein sequence ID" value="OB01G42710.1"/>
    <property type="gene ID" value="OB01G42710"/>
</dbReference>
<dbReference type="Proteomes" id="UP000006038">
    <property type="component" value="Chromosome 1"/>
</dbReference>
<evidence type="ECO:0000313" key="2">
    <source>
        <dbReference type="Proteomes" id="UP000006038"/>
    </source>
</evidence>
<reference evidence="1" key="1">
    <citation type="journal article" date="2013" name="Nat. Commun.">
        <title>Whole-genome sequencing of Oryza brachyantha reveals mechanisms underlying Oryza genome evolution.</title>
        <authorList>
            <person name="Chen J."/>
            <person name="Huang Q."/>
            <person name="Gao D."/>
            <person name="Wang J."/>
            <person name="Lang Y."/>
            <person name="Liu T."/>
            <person name="Li B."/>
            <person name="Bai Z."/>
            <person name="Luis Goicoechea J."/>
            <person name="Liang C."/>
            <person name="Chen C."/>
            <person name="Zhang W."/>
            <person name="Sun S."/>
            <person name="Liao Y."/>
            <person name="Zhang X."/>
            <person name="Yang L."/>
            <person name="Song C."/>
            <person name="Wang M."/>
            <person name="Shi J."/>
            <person name="Liu G."/>
            <person name="Liu J."/>
            <person name="Zhou H."/>
            <person name="Zhou W."/>
            <person name="Yu Q."/>
            <person name="An N."/>
            <person name="Chen Y."/>
            <person name="Cai Q."/>
            <person name="Wang B."/>
            <person name="Liu B."/>
            <person name="Min J."/>
            <person name="Huang Y."/>
            <person name="Wu H."/>
            <person name="Li Z."/>
            <person name="Zhang Y."/>
            <person name="Yin Y."/>
            <person name="Song W."/>
            <person name="Jiang J."/>
            <person name="Jackson S.A."/>
            <person name="Wing R.A."/>
            <person name="Wang J."/>
            <person name="Chen M."/>
        </authorList>
    </citation>
    <scope>NUCLEOTIDE SEQUENCE [LARGE SCALE GENOMIC DNA]</scope>
    <source>
        <strain evidence="1">cv. IRGC 101232</strain>
    </source>
</reference>
<organism evidence="1">
    <name type="scientific">Oryza brachyantha</name>
    <name type="common">malo sina</name>
    <dbReference type="NCBI Taxonomy" id="4533"/>
    <lineage>
        <taxon>Eukaryota</taxon>
        <taxon>Viridiplantae</taxon>
        <taxon>Streptophyta</taxon>
        <taxon>Embryophyta</taxon>
        <taxon>Tracheophyta</taxon>
        <taxon>Spermatophyta</taxon>
        <taxon>Magnoliopsida</taxon>
        <taxon>Liliopsida</taxon>
        <taxon>Poales</taxon>
        <taxon>Poaceae</taxon>
        <taxon>BOP clade</taxon>
        <taxon>Oryzoideae</taxon>
        <taxon>Oryzeae</taxon>
        <taxon>Oryzinae</taxon>
        <taxon>Oryza</taxon>
    </lineage>
</organism>
<dbReference type="AlphaFoldDB" id="J3L4W5"/>
<dbReference type="HOGENOM" id="CLU_2910951_0_0_1"/>
<name>J3L4W5_ORYBR</name>
<keyword evidence="2" id="KW-1185">Reference proteome</keyword>
<protein>
    <submittedName>
        <fullName evidence="1">Uncharacterized protein</fullName>
    </submittedName>
</protein>
<proteinExistence type="predicted"/>
<reference evidence="1" key="2">
    <citation type="submission" date="2013-04" db="UniProtKB">
        <authorList>
            <consortium name="EnsemblPlants"/>
        </authorList>
    </citation>
    <scope>IDENTIFICATION</scope>
</reference>
<dbReference type="EnsemblPlants" id="OB01G42710.1">
    <property type="protein sequence ID" value="OB01G42710.1"/>
    <property type="gene ID" value="OB01G42710"/>
</dbReference>
<accession>J3L4W5</accession>